<accession>A0ABU5I7X9</accession>
<protein>
    <submittedName>
        <fullName evidence="1">Uncharacterized protein</fullName>
    </submittedName>
</protein>
<geneLocation type="plasmid" evidence="1">
    <name>unnamed</name>
</geneLocation>
<sequence>MGLSVELDAAGNEARPCAVHFGSRRVAVNEVCDRWHGRDRTWWKVATDEGFYILVCEDSTGQWDLAAVVGKTPRDDAWPAPPRGPSH</sequence>
<evidence type="ECO:0000313" key="2">
    <source>
        <dbReference type="Proteomes" id="UP001293718"/>
    </source>
</evidence>
<keyword evidence="2" id="KW-1185">Reference proteome</keyword>
<evidence type="ECO:0000313" key="1">
    <source>
        <dbReference type="EMBL" id="MDZ5455200.1"/>
    </source>
</evidence>
<dbReference type="RefSeq" id="WP_322463897.1">
    <property type="nucleotide sequence ID" value="NZ_JAXOJX010000001.1"/>
</dbReference>
<comment type="caution">
    <text evidence="1">The sequence shown here is derived from an EMBL/GenBank/DDBJ whole genome shotgun (WGS) entry which is preliminary data.</text>
</comment>
<gene>
    <name evidence="1" type="ORF">SM757_01300</name>
</gene>
<proteinExistence type="predicted"/>
<dbReference type="EMBL" id="JAXOJX010000001">
    <property type="protein sequence ID" value="MDZ5455200.1"/>
    <property type="molecule type" value="Genomic_DNA"/>
</dbReference>
<name>A0ABU5I7X9_9BURK</name>
<reference evidence="1 2" key="1">
    <citation type="submission" date="2023-11" db="EMBL/GenBank/DDBJ databases">
        <title>Draft genome of Azohydromonas lata strain H1 (DSM1123), a polyhydroxyalkanoate producer.</title>
        <authorList>
            <person name="Traversa D."/>
            <person name="D'Addabbo P."/>
            <person name="Pazzani C."/>
            <person name="Manzari C."/>
            <person name="Chiara M."/>
            <person name="Scrascia M."/>
        </authorList>
    </citation>
    <scope>NUCLEOTIDE SEQUENCE [LARGE SCALE GENOMIC DNA]</scope>
    <source>
        <strain evidence="1 2">H1</strain>
        <plasmid evidence="1">unnamed</plasmid>
    </source>
</reference>
<keyword evidence="1" id="KW-0614">Plasmid</keyword>
<organism evidence="1 2">
    <name type="scientific">Azohydromonas lata</name>
    <dbReference type="NCBI Taxonomy" id="45677"/>
    <lineage>
        <taxon>Bacteria</taxon>
        <taxon>Pseudomonadati</taxon>
        <taxon>Pseudomonadota</taxon>
        <taxon>Betaproteobacteria</taxon>
        <taxon>Burkholderiales</taxon>
        <taxon>Sphaerotilaceae</taxon>
        <taxon>Azohydromonas</taxon>
    </lineage>
</organism>
<dbReference type="Proteomes" id="UP001293718">
    <property type="component" value="Unassembled WGS sequence"/>
</dbReference>